<proteinExistence type="predicted"/>
<keyword evidence="2" id="KW-1185">Reference proteome</keyword>
<dbReference type="STRING" id="179408.Osc7112_1978"/>
<dbReference type="HOGENOM" id="CLU_3027926_0_0_3"/>
<evidence type="ECO:0000313" key="1">
    <source>
        <dbReference type="EMBL" id="AFZ06455.1"/>
    </source>
</evidence>
<name>K9VGT6_9CYAN</name>
<reference evidence="1 2" key="1">
    <citation type="submission" date="2012-05" db="EMBL/GenBank/DDBJ databases">
        <title>Finished chromosome of genome of Oscillatoria sp. PCC 7112.</title>
        <authorList>
            <consortium name="US DOE Joint Genome Institute"/>
            <person name="Gugger M."/>
            <person name="Coursin T."/>
            <person name="Rippka R."/>
            <person name="Tandeau De Marsac N."/>
            <person name="Huntemann M."/>
            <person name="Wei C.-L."/>
            <person name="Han J."/>
            <person name="Detter J.C."/>
            <person name="Han C."/>
            <person name="Tapia R."/>
            <person name="Davenport K."/>
            <person name="Daligault H."/>
            <person name="Erkkila T."/>
            <person name="Gu W."/>
            <person name="Munk A.C.C."/>
            <person name="Teshima H."/>
            <person name="Xu Y."/>
            <person name="Chain P."/>
            <person name="Chen A."/>
            <person name="Krypides N."/>
            <person name="Mavromatis K."/>
            <person name="Markowitz V."/>
            <person name="Szeto E."/>
            <person name="Ivanova N."/>
            <person name="Mikhailova N."/>
            <person name="Ovchinnikova G."/>
            <person name="Pagani I."/>
            <person name="Pati A."/>
            <person name="Goodwin L."/>
            <person name="Peters L."/>
            <person name="Pitluck S."/>
            <person name="Woyke T."/>
            <person name="Kerfeld C."/>
        </authorList>
    </citation>
    <scope>NUCLEOTIDE SEQUENCE [LARGE SCALE GENOMIC DNA]</scope>
    <source>
        <strain evidence="1 2">PCC 7112</strain>
    </source>
</reference>
<dbReference type="Proteomes" id="UP000010478">
    <property type="component" value="Chromosome"/>
</dbReference>
<sequence precursor="true">MLRVMGSPAPSLLILIASHRTLASEPIALRLPVVWKPPRVDRPLLQGWLNLLCQI</sequence>
<dbReference type="KEGG" id="oni:Osc7112_1978"/>
<dbReference type="EMBL" id="CP003614">
    <property type="protein sequence ID" value="AFZ06455.1"/>
    <property type="molecule type" value="Genomic_DNA"/>
</dbReference>
<protein>
    <submittedName>
        <fullName evidence="1">Uncharacterized protein</fullName>
    </submittedName>
</protein>
<gene>
    <name evidence="1" type="ORF">Osc7112_1978</name>
</gene>
<evidence type="ECO:0000313" key="2">
    <source>
        <dbReference type="Proteomes" id="UP000010478"/>
    </source>
</evidence>
<dbReference type="AlphaFoldDB" id="K9VGT6"/>
<organism evidence="1 2">
    <name type="scientific">Phormidium nigroviride PCC 7112</name>
    <dbReference type="NCBI Taxonomy" id="179408"/>
    <lineage>
        <taxon>Bacteria</taxon>
        <taxon>Bacillati</taxon>
        <taxon>Cyanobacteriota</taxon>
        <taxon>Cyanophyceae</taxon>
        <taxon>Oscillatoriophycideae</taxon>
        <taxon>Oscillatoriales</taxon>
        <taxon>Oscillatoriaceae</taxon>
        <taxon>Phormidium</taxon>
    </lineage>
</organism>
<accession>K9VGT6</accession>